<feature type="transmembrane region" description="Helical" evidence="5">
    <location>
        <begin position="279"/>
        <end position="299"/>
    </location>
</feature>
<comment type="subcellular location">
    <subcellularLocation>
        <location evidence="1">Membrane</location>
        <topology evidence="1">Multi-pass membrane protein</topology>
    </subcellularLocation>
</comment>
<feature type="transmembrane region" description="Helical" evidence="5">
    <location>
        <begin position="221"/>
        <end position="241"/>
    </location>
</feature>
<dbReference type="InterPro" id="IPR037185">
    <property type="entry name" value="EmrE-like"/>
</dbReference>
<evidence type="ECO:0000256" key="4">
    <source>
        <dbReference type="ARBA" id="ARBA00023136"/>
    </source>
</evidence>
<gene>
    <name evidence="7" type="primary">yedA</name>
    <name evidence="7" type="ORF">MET9862_04316</name>
</gene>
<dbReference type="InterPro" id="IPR050638">
    <property type="entry name" value="AA-Vitamin_Transporters"/>
</dbReference>
<feature type="transmembrane region" description="Helical" evidence="5">
    <location>
        <begin position="157"/>
        <end position="176"/>
    </location>
</feature>
<dbReference type="Proteomes" id="UP000410984">
    <property type="component" value="Unassembled WGS sequence"/>
</dbReference>
<dbReference type="RefSeq" id="WP_142584915.1">
    <property type="nucleotide sequence ID" value="NZ_CABFPH010000081.1"/>
</dbReference>
<sequence>MPPAIHRTMTASEWTLLLVLSLLWGGSFFFTGVALTALPPLTVVLLRVGLAALILGLSARLAGARLPREAGIWRAFLGMGILNNVVPFCLIVWSQTHIASGLAAILNAATPLFAVIVAHRLTADERMTGNRLVGVLIGFAGVAVMVGPSVLGGGGEWPAELASLGAALTYAFAGVYGRRFGRMGVPPLVTAAGQVAASTLVLLPVVLVVDRPWTLPAPGPVVWAAVLGAAALSTALAFVIYFRLLATAGAANVLLVTLLVPVSAILLGALVLGERLEPRHYGGMAVIALALAAVDGRLLRLARPGRVKPLEPCRGRDA</sequence>
<evidence type="ECO:0000259" key="6">
    <source>
        <dbReference type="Pfam" id="PF00892"/>
    </source>
</evidence>
<evidence type="ECO:0000256" key="1">
    <source>
        <dbReference type="ARBA" id="ARBA00004141"/>
    </source>
</evidence>
<feature type="domain" description="EamA" evidence="6">
    <location>
        <begin position="159"/>
        <end position="292"/>
    </location>
</feature>
<dbReference type="AlphaFoldDB" id="A0A509EH43"/>
<reference evidence="7 8" key="1">
    <citation type="submission" date="2019-06" db="EMBL/GenBank/DDBJ databases">
        <authorList>
            <person name="Rodrigo-Torres L."/>
            <person name="Arahal R. D."/>
            <person name="Lucena T."/>
        </authorList>
    </citation>
    <scope>NUCLEOTIDE SEQUENCE [LARGE SCALE GENOMIC DNA]</scope>
    <source>
        <strain evidence="7 8">SB0023/3</strain>
    </source>
</reference>
<organism evidence="7 8">
    <name type="scientific">Methylobacterium symbioticum</name>
    <dbReference type="NCBI Taxonomy" id="2584084"/>
    <lineage>
        <taxon>Bacteria</taxon>
        <taxon>Pseudomonadati</taxon>
        <taxon>Pseudomonadota</taxon>
        <taxon>Alphaproteobacteria</taxon>
        <taxon>Hyphomicrobiales</taxon>
        <taxon>Methylobacteriaceae</taxon>
        <taxon>Methylobacterium</taxon>
    </lineage>
</organism>
<evidence type="ECO:0000256" key="5">
    <source>
        <dbReference type="SAM" id="Phobius"/>
    </source>
</evidence>
<feature type="transmembrane region" description="Helical" evidence="5">
    <location>
        <begin position="253"/>
        <end position="273"/>
    </location>
</feature>
<dbReference type="OrthoDB" id="9810556at2"/>
<dbReference type="InterPro" id="IPR000620">
    <property type="entry name" value="EamA_dom"/>
</dbReference>
<evidence type="ECO:0000256" key="3">
    <source>
        <dbReference type="ARBA" id="ARBA00022989"/>
    </source>
</evidence>
<dbReference type="SUPFAM" id="SSF103481">
    <property type="entry name" value="Multidrug resistance efflux transporter EmrE"/>
    <property type="match status" value="2"/>
</dbReference>
<proteinExistence type="predicted"/>
<dbReference type="GO" id="GO:0016020">
    <property type="term" value="C:membrane"/>
    <property type="evidence" value="ECO:0007669"/>
    <property type="project" value="UniProtKB-SubCell"/>
</dbReference>
<feature type="transmembrane region" description="Helical" evidence="5">
    <location>
        <begin position="188"/>
        <end position="209"/>
    </location>
</feature>
<keyword evidence="3 5" id="KW-1133">Transmembrane helix</keyword>
<dbReference type="PANTHER" id="PTHR32322:SF9">
    <property type="entry name" value="AMINO-ACID METABOLITE EFFLUX PUMP-RELATED"/>
    <property type="match status" value="1"/>
</dbReference>
<feature type="transmembrane region" description="Helical" evidence="5">
    <location>
        <begin position="99"/>
        <end position="119"/>
    </location>
</feature>
<name>A0A509EH43_9HYPH</name>
<keyword evidence="8" id="KW-1185">Reference proteome</keyword>
<dbReference type="EMBL" id="CABFPH010000081">
    <property type="protein sequence ID" value="VUD73697.1"/>
    <property type="molecule type" value="Genomic_DNA"/>
</dbReference>
<keyword evidence="4 5" id="KW-0472">Membrane</keyword>
<dbReference type="PANTHER" id="PTHR32322">
    <property type="entry name" value="INNER MEMBRANE TRANSPORTER"/>
    <property type="match status" value="1"/>
</dbReference>
<evidence type="ECO:0000313" key="8">
    <source>
        <dbReference type="Proteomes" id="UP000410984"/>
    </source>
</evidence>
<dbReference type="Pfam" id="PF00892">
    <property type="entry name" value="EamA"/>
    <property type="match status" value="2"/>
</dbReference>
<feature type="transmembrane region" description="Helical" evidence="5">
    <location>
        <begin position="75"/>
        <end position="93"/>
    </location>
</feature>
<feature type="transmembrane region" description="Helical" evidence="5">
    <location>
        <begin position="44"/>
        <end position="63"/>
    </location>
</feature>
<keyword evidence="2 5" id="KW-0812">Transmembrane</keyword>
<feature type="domain" description="EamA" evidence="6">
    <location>
        <begin position="16"/>
        <end position="146"/>
    </location>
</feature>
<feature type="transmembrane region" description="Helical" evidence="5">
    <location>
        <begin position="131"/>
        <end position="151"/>
    </location>
</feature>
<accession>A0A509EH43</accession>
<feature type="transmembrane region" description="Helical" evidence="5">
    <location>
        <begin position="16"/>
        <end position="38"/>
    </location>
</feature>
<evidence type="ECO:0000313" key="7">
    <source>
        <dbReference type="EMBL" id="VUD73697.1"/>
    </source>
</evidence>
<evidence type="ECO:0000256" key="2">
    <source>
        <dbReference type="ARBA" id="ARBA00022692"/>
    </source>
</evidence>
<protein>
    <submittedName>
        <fullName evidence="7">Putative inner membrane transporter YedA</fullName>
    </submittedName>
</protein>